<reference evidence="3 4" key="1">
    <citation type="submission" date="2015-11" db="EMBL/GenBank/DDBJ databases">
        <title>Draft Genome Sequence of the Strain BR 10303 (Bradyrhizobium sp.) isolated from nodules of Centrolobium paraense.</title>
        <authorList>
            <person name="Zelli J.E."/>
            <person name="Simoes-Araujo J.L."/>
            <person name="Barauna A.C."/>
            <person name="Silva K."/>
        </authorList>
    </citation>
    <scope>NUCLEOTIDE SEQUENCE [LARGE SCALE GENOMIC DNA]</scope>
    <source>
        <strain evidence="3 4">BR 10303</strain>
    </source>
</reference>
<evidence type="ECO:0000313" key="4">
    <source>
        <dbReference type="Proteomes" id="UP000057737"/>
    </source>
</evidence>
<feature type="domain" description="Acyltransferase 3" evidence="2">
    <location>
        <begin position="10"/>
        <end position="155"/>
    </location>
</feature>
<gene>
    <name evidence="3" type="ORF">AS156_30985</name>
</gene>
<sequence>MTPLRLDGLAIGGAIAVAYRNEAIRARIFAHIKAVRWACLLLLLIAPFYAWSLRSTVAHQVLYYIGRFYLALLYGLILILATRPGDGRTKSVLRSKILGFFGLISYSLYLFHTPAKGFVFHLFRGTAERLQTMSDIMLMAVSAAVAIAFCLALYRVVERPAQLFGKTFSYNSNAEASSSIAVQRR</sequence>
<dbReference type="GO" id="GO:0016747">
    <property type="term" value="F:acyltransferase activity, transferring groups other than amino-acyl groups"/>
    <property type="evidence" value="ECO:0007669"/>
    <property type="project" value="InterPro"/>
</dbReference>
<evidence type="ECO:0000313" key="3">
    <source>
        <dbReference type="EMBL" id="KWV59464.1"/>
    </source>
</evidence>
<feature type="transmembrane region" description="Helical" evidence="1">
    <location>
        <begin position="34"/>
        <end position="51"/>
    </location>
</feature>
<keyword evidence="4" id="KW-1185">Reference proteome</keyword>
<keyword evidence="1" id="KW-0812">Transmembrane</keyword>
<dbReference type="Proteomes" id="UP000057737">
    <property type="component" value="Unassembled WGS sequence"/>
</dbReference>
<feature type="transmembrane region" description="Helical" evidence="1">
    <location>
        <begin position="136"/>
        <end position="157"/>
    </location>
</feature>
<dbReference type="InterPro" id="IPR002656">
    <property type="entry name" value="Acyl_transf_3_dom"/>
</dbReference>
<feature type="transmembrane region" description="Helical" evidence="1">
    <location>
        <begin position="93"/>
        <end position="112"/>
    </location>
</feature>
<dbReference type="EMBL" id="LNCU01000030">
    <property type="protein sequence ID" value="KWV59464.1"/>
    <property type="molecule type" value="Genomic_DNA"/>
</dbReference>
<proteinExistence type="predicted"/>
<evidence type="ECO:0000256" key="1">
    <source>
        <dbReference type="SAM" id="Phobius"/>
    </source>
</evidence>
<feature type="transmembrane region" description="Helical" evidence="1">
    <location>
        <begin position="63"/>
        <end position="81"/>
    </location>
</feature>
<evidence type="ECO:0000259" key="2">
    <source>
        <dbReference type="Pfam" id="PF01757"/>
    </source>
</evidence>
<accession>A0A120FR27</accession>
<comment type="caution">
    <text evidence="3">The sequence shown here is derived from an EMBL/GenBank/DDBJ whole genome shotgun (WGS) entry which is preliminary data.</text>
</comment>
<protein>
    <recommendedName>
        <fullName evidence="2">Acyltransferase 3 domain-containing protein</fullName>
    </recommendedName>
</protein>
<dbReference type="AlphaFoldDB" id="A0A120FR27"/>
<keyword evidence="1" id="KW-1133">Transmembrane helix</keyword>
<organism evidence="3 4">
    <name type="scientific">Bradyrhizobium macuxiense</name>
    <dbReference type="NCBI Taxonomy" id="1755647"/>
    <lineage>
        <taxon>Bacteria</taxon>
        <taxon>Pseudomonadati</taxon>
        <taxon>Pseudomonadota</taxon>
        <taxon>Alphaproteobacteria</taxon>
        <taxon>Hyphomicrobiales</taxon>
        <taxon>Nitrobacteraceae</taxon>
        <taxon>Bradyrhizobium</taxon>
    </lineage>
</organism>
<dbReference type="Pfam" id="PF01757">
    <property type="entry name" value="Acyl_transf_3"/>
    <property type="match status" value="1"/>
</dbReference>
<keyword evidence="1" id="KW-0472">Membrane</keyword>
<name>A0A120FR27_9BRAD</name>